<gene>
    <name evidence="1" type="ORF">B4923_02705</name>
</gene>
<proteinExistence type="predicted"/>
<evidence type="ECO:0000313" key="1">
    <source>
        <dbReference type="EMBL" id="PWC14967.1"/>
    </source>
</evidence>
<dbReference type="AlphaFoldDB" id="A0A2U1TZY2"/>
<evidence type="ECO:0000313" key="2">
    <source>
        <dbReference type="Proteomes" id="UP000245138"/>
    </source>
</evidence>
<comment type="caution">
    <text evidence="1">The sequence shown here is derived from an EMBL/GenBank/DDBJ whole genome shotgun (WGS) entry which is preliminary data.</text>
</comment>
<name>A0A2U1TZY2_9GAMM</name>
<dbReference type="Proteomes" id="UP000245138">
    <property type="component" value="Unassembled WGS sequence"/>
</dbReference>
<sequence>MMFFDSDAGFVTFFMKRQSAVSTYLIDAYRKKQGPYYPDILPQPAPWITLIQIARLAPV</sequence>
<dbReference type="EMBL" id="QDKJ01000002">
    <property type="protein sequence ID" value="PWC14967.1"/>
    <property type="molecule type" value="Genomic_DNA"/>
</dbReference>
<keyword evidence="2" id="KW-1185">Reference proteome</keyword>
<organism evidence="1 2">
    <name type="scientific">Brenneria roseae subsp. americana</name>
    <dbReference type="NCBI Taxonomy" id="1508507"/>
    <lineage>
        <taxon>Bacteria</taxon>
        <taxon>Pseudomonadati</taxon>
        <taxon>Pseudomonadota</taxon>
        <taxon>Gammaproteobacteria</taxon>
        <taxon>Enterobacterales</taxon>
        <taxon>Pectobacteriaceae</taxon>
        <taxon>Brenneria</taxon>
    </lineage>
</organism>
<accession>A0A2U1TZY2</accession>
<protein>
    <submittedName>
        <fullName evidence="1">Uncharacterized protein</fullName>
    </submittedName>
</protein>
<reference evidence="1 2" key="1">
    <citation type="submission" date="2018-04" db="EMBL/GenBank/DDBJ databases">
        <title>Brenneria corticis sp.nov.</title>
        <authorList>
            <person name="Li Y."/>
        </authorList>
    </citation>
    <scope>NUCLEOTIDE SEQUENCE [LARGE SCALE GENOMIC DNA]</scope>
    <source>
        <strain evidence="1 2">LMG 27715</strain>
    </source>
</reference>